<dbReference type="Gene3D" id="3.40.50.2000">
    <property type="entry name" value="Glycogen Phosphorylase B"/>
    <property type="match status" value="4"/>
</dbReference>
<evidence type="ECO:0000259" key="5">
    <source>
        <dbReference type="Pfam" id="PF13439"/>
    </source>
</evidence>
<protein>
    <recommendedName>
        <fullName evidence="1">D-inositol 3-phosphate glycosyltransferase</fullName>
    </recommendedName>
</protein>
<feature type="domain" description="Glycosyltransferase subfamily 4-like N-terminal" evidence="5">
    <location>
        <begin position="9"/>
        <end position="166"/>
    </location>
</feature>
<dbReference type="InterPro" id="IPR028098">
    <property type="entry name" value="Glyco_trans_4-like_N"/>
</dbReference>
<keyword evidence="2 6" id="KW-0328">Glycosyltransferase</keyword>
<dbReference type="PANTHER" id="PTHR12526">
    <property type="entry name" value="GLYCOSYLTRANSFERASE"/>
    <property type="match status" value="1"/>
</dbReference>
<dbReference type="EMBL" id="JBEZFP010000071">
    <property type="protein sequence ID" value="MEU8136778.1"/>
    <property type="molecule type" value="Genomic_DNA"/>
</dbReference>
<feature type="region of interest" description="Disordered" evidence="4">
    <location>
        <begin position="37"/>
        <end position="63"/>
    </location>
</feature>
<evidence type="ECO:0000313" key="7">
    <source>
        <dbReference type="Proteomes" id="UP001551482"/>
    </source>
</evidence>
<dbReference type="GO" id="GO:0016757">
    <property type="term" value="F:glycosyltransferase activity"/>
    <property type="evidence" value="ECO:0007669"/>
    <property type="project" value="UniProtKB-KW"/>
</dbReference>
<accession>A0ABV3DM13</accession>
<dbReference type="SUPFAM" id="SSF53756">
    <property type="entry name" value="UDP-Glycosyltransferase/glycogen phosphorylase"/>
    <property type="match status" value="2"/>
</dbReference>
<keyword evidence="7" id="KW-1185">Reference proteome</keyword>
<gene>
    <name evidence="6" type="ORF">AB0C36_25110</name>
</gene>
<keyword evidence="3 6" id="KW-0808">Transferase</keyword>
<feature type="compositionally biased region" description="Gly residues" evidence="4">
    <location>
        <begin position="237"/>
        <end position="248"/>
    </location>
</feature>
<feature type="region of interest" description="Disordered" evidence="4">
    <location>
        <begin position="222"/>
        <end position="257"/>
    </location>
</feature>
<comment type="caution">
    <text evidence="6">The sequence shown here is derived from an EMBL/GenBank/DDBJ whole genome shotgun (WGS) entry which is preliminary data.</text>
</comment>
<name>A0ABV3DM13_9ACTN</name>
<evidence type="ECO:0000313" key="6">
    <source>
        <dbReference type="EMBL" id="MEU8136778.1"/>
    </source>
</evidence>
<feature type="compositionally biased region" description="Low complexity" evidence="4">
    <location>
        <begin position="37"/>
        <end position="51"/>
    </location>
</feature>
<dbReference type="Pfam" id="PF13439">
    <property type="entry name" value="Glyco_transf_4"/>
    <property type="match status" value="1"/>
</dbReference>
<evidence type="ECO:0000256" key="2">
    <source>
        <dbReference type="ARBA" id="ARBA00022676"/>
    </source>
</evidence>
<proteinExistence type="predicted"/>
<dbReference type="Proteomes" id="UP001551482">
    <property type="component" value="Unassembled WGS sequence"/>
</dbReference>
<sequence>MITDPRRRGAQTFAHDLHEALRARGFPSEIAALAPHPAVGGSAARPSGAGPDDNRLPVPTLGSGRLDRRTLAMLRNRAKQTRVVVAHGSSTLPACAISLVFARTPFIYVNIGDPRHWAASPARKLRVGAMLRRAAAVASVSPVGRDLLVARYGLPAAKVRAIPNGRRPEAYPRVDDKSRTRARQDLGIAEDAVVLAVVGALSPEKRVDIAIEGFARYAETADRAAAGTGAPGDREGGGGNGDGTGTGAGPHATGRHRQLPDGEWLLLVAGDGTERERLSRIAAERAPGRVRFLGSVDDAARVYRAADALLLTSDSEGVPGVLVEAGLSGIPAVATNVGFVRDVVLDGRTGVLAAPGDPGAVADAIGRVLADRDTMGAAAYRYCLDAYAMDSVVDAWQDLLRAVAGPAGMVDKA</sequence>
<evidence type="ECO:0000256" key="1">
    <source>
        <dbReference type="ARBA" id="ARBA00021292"/>
    </source>
</evidence>
<dbReference type="Pfam" id="PF13692">
    <property type="entry name" value="Glyco_trans_1_4"/>
    <property type="match status" value="1"/>
</dbReference>
<dbReference type="RefSeq" id="WP_358357701.1">
    <property type="nucleotide sequence ID" value="NZ_JBEZFP010000071.1"/>
</dbReference>
<organism evidence="6 7">
    <name type="scientific">Streptodolium elevatio</name>
    <dbReference type="NCBI Taxonomy" id="3157996"/>
    <lineage>
        <taxon>Bacteria</taxon>
        <taxon>Bacillati</taxon>
        <taxon>Actinomycetota</taxon>
        <taxon>Actinomycetes</taxon>
        <taxon>Kitasatosporales</taxon>
        <taxon>Streptomycetaceae</taxon>
        <taxon>Streptodolium</taxon>
    </lineage>
</organism>
<evidence type="ECO:0000256" key="3">
    <source>
        <dbReference type="ARBA" id="ARBA00022679"/>
    </source>
</evidence>
<reference evidence="6 7" key="1">
    <citation type="submission" date="2024-06" db="EMBL/GenBank/DDBJ databases">
        <title>The Natural Products Discovery Center: Release of the First 8490 Sequenced Strains for Exploring Actinobacteria Biosynthetic Diversity.</title>
        <authorList>
            <person name="Kalkreuter E."/>
            <person name="Kautsar S.A."/>
            <person name="Yang D."/>
            <person name="Bader C.D."/>
            <person name="Teijaro C.N."/>
            <person name="Fluegel L."/>
            <person name="Davis C.M."/>
            <person name="Simpson J.R."/>
            <person name="Lauterbach L."/>
            <person name="Steele A.D."/>
            <person name="Gui C."/>
            <person name="Meng S."/>
            <person name="Li G."/>
            <person name="Viehrig K."/>
            <person name="Ye F."/>
            <person name="Su P."/>
            <person name="Kiefer A.F."/>
            <person name="Nichols A."/>
            <person name="Cepeda A.J."/>
            <person name="Yan W."/>
            <person name="Fan B."/>
            <person name="Jiang Y."/>
            <person name="Adhikari A."/>
            <person name="Zheng C.-J."/>
            <person name="Schuster L."/>
            <person name="Cowan T.M."/>
            <person name="Smanski M.J."/>
            <person name="Chevrette M.G."/>
            <person name="De Carvalho L.P.S."/>
            <person name="Shen B."/>
        </authorList>
    </citation>
    <scope>NUCLEOTIDE SEQUENCE [LARGE SCALE GENOMIC DNA]</scope>
    <source>
        <strain evidence="6 7">NPDC048946</strain>
    </source>
</reference>
<dbReference type="CDD" id="cd03801">
    <property type="entry name" value="GT4_PimA-like"/>
    <property type="match status" value="1"/>
</dbReference>
<evidence type="ECO:0000256" key="4">
    <source>
        <dbReference type="SAM" id="MobiDB-lite"/>
    </source>
</evidence>